<dbReference type="PANTHER" id="PTHR35401:SF2">
    <property type="entry name" value="ABC-TYPE TRANSPORT SYSTEM"/>
    <property type="match status" value="1"/>
</dbReference>
<comment type="caution">
    <text evidence="3">The sequence shown here is derived from an EMBL/GenBank/DDBJ whole genome shotgun (WGS) entry which is preliminary data.</text>
</comment>
<dbReference type="InterPro" id="IPR014795">
    <property type="entry name" value="TacA_1-like"/>
</dbReference>
<evidence type="ECO:0000313" key="4">
    <source>
        <dbReference type="Proteomes" id="UP000003922"/>
    </source>
</evidence>
<evidence type="ECO:0008006" key="5">
    <source>
        <dbReference type="Google" id="ProtNLM"/>
    </source>
</evidence>
<reference evidence="3" key="3">
    <citation type="submission" date="2016-12" db="EMBL/GenBank/DDBJ databases">
        <title>Annotation of the draft genome assembly of Crocosphaera watsonii WH 8501.</title>
        <authorList>
            <consortium name="US DOE Joint Genome Institute (JGI-ORNL)"/>
            <person name="Larimer F."/>
            <person name="Land M."/>
        </authorList>
    </citation>
    <scope>NUCLEOTIDE SEQUENCE</scope>
    <source>
        <strain evidence="3">WH 8501</strain>
    </source>
</reference>
<dbReference type="SUPFAM" id="SSF47598">
    <property type="entry name" value="Ribbon-helix-helix"/>
    <property type="match status" value="1"/>
</dbReference>
<reference evidence="3" key="1">
    <citation type="submission" date="2004-02" db="EMBL/GenBank/DDBJ databases">
        <authorList>
            <consortium name="DOE Joint Genome Institute"/>
        </authorList>
    </citation>
    <scope>NUCLEOTIDE SEQUENCE [LARGE SCALE GENOMIC DNA]</scope>
    <source>
        <strain evidence="3">WH 8501</strain>
    </source>
</reference>
<dbReference type="Proteomes" id="UP000003922">
    <property type="component" value="Unassembled WGS sequence"/>
</dbReference>
<comment type="similarity">
    <text evidence="2">Belongs to the TacA antitoxin family.</text>
</comment>
<dbReference type="EMBL" id="AADV02000001">
    <property type="protein sequence ID" value="EAM52735.1"/>
    <property type="molecule type" value="Genomic_DNA"/>
</dbReference>
<name>Q4CB51_CROWT</name>
<dbReference type="GeneID" id="88765387"/>
<dbReference type="RefSeq" id="WP_007303058.1">
    <property type="nucleotide sequence ID" value="NZ_AADV02000001.1"/>
</dbReference>
<protein>
    <recommendedName>
        <fullName evidence="5">DUF1778 domain-containing protein</fullName>
    </recommendedName>
</protein>
<reference evidence="3" key="2">
    <citation type="submission" date="2005-06" db="EMBL/GenBank/DDBJ databases">
        <title>Sequencing of the draft genome and assembly of Crocosphaera watsonii WH 8501.</title>
        <authorList>
            <consortium name="US DOE Joint Genome Institute (JGI-PGF)"/>
            <person name="Copeland A."/>
            <person name="Lucas S."/>
            <person name="Lapidus A."/>
            <person name="Barry K."/>
            <person name="Detter C."/>
            <person name="Glavina T."/>
            <person name="Hammon N."/>
            <person name="Israni S."/>
            <person name="Pitluck S."/>
            <person name="Richardson P."/>
        </authorList>
    </citation>
    <scope>NUCLEOTIDE SEQUENCE [LARGE SCALE GENOMIC DNA]</scope>
    <source>
        <strain evidence="3">WH 8501</strain>
    </source>
</reference>
<accession>Q4CB51</accession>
<dbReference type="GO" id="GO:0006355">
    <property type="term" value="P:regulation of DNA-templated transcription"/>
    <property type="evidence" value="ECO:0007669"/>
    <property type="project" value="InterPro"/>
</dbReference>
<keyword evidence="4" id="KW-1185">Reference proteome</keyword>
<evidence type="ECO:0000313" key="3">
    <source>
        <dbReference type="EMBL" id="EAM52735.1"/>
    </source>
</evidence>
<proteinExistence type="inferred from homology"/>
<dbReference type="AlphaFoldDB" id="Q4CB51"/>
<keyword evidence="1" id="KW-1277">Toxin-antitoxin system</keyword>
<dbReference type="Pfam" id="PF08681">
    <property type="entry name" value="TacA1"/>
    <property type="match status" value="1"/>
</dbReference>
<organism evidence="3 4">
    <name type="scientific">Crocosphaera watsonii WH 8501</name>
    <dbReference type="NCBI Taxonomy" id="165597"/>
    <lineage>
        <taxon>Bacteria</taxon>
        <taxon>Bacillati</taxon>
        <taxon>Cyanobacteriota</taxon>
        <taxon>Cyanophyceae</taxon>
        <taxon>Oscillatoriophycideae</taxon>
        <taxon>Chroococcales</taxon>
        <taxon>Aphanothecaceae</taxon>
        <taxon>Crocosphaera</taxon>
    </lineage>
</organism>
<dbReference type="Gene3D" id="1.20.5.780">
    <property type="entry name" value="Single helix bin"/>
    <property type="match status" value="1"/>
</dbReference>
<dbReference type="KEGG" id="cwa:CwatDRAFT_6744"/>
<dbReference type="InterPro" id="IPR010985">
    <property type="entry name" value="Ribbon_hlx_hlx"/>
</dbReference>
<sequence length="92" mass="10632">MSHSKSSRLDLRVTPEQKELLERAARLKGVSLSSYTLFHLIRIAKKEIEQEERLILSNQDRDLLLSTLENPPPLKGKLKEAIQKYKAKYGDE</sequence>
<evidence type="ECO:0000256" key="1">
    <source>
        <dbReference type="ARBA" id="ARBA00022649"/>
    </source>
</evidence>
<dbReference type="OrthoDB" id="467339at2"/>
<dbReference type="PANTHER" id="PTHR35401">
    <property type="entry name" value="COPG FAMILY HELIX-TURN-HELIX PROTEIN-RELATED-RELATED"/>
    <property type="match status" value="1"/>
</dbReference>
<evidence type="ECO:0000256" key="2">
    <source>
        <dbReference type="ARBA" id="ARBA00049988"/>
    </source>
</evidence>
<gene>
    <name evidence="3" type="ORF">CwatDRAFT_6744</name>
</gene>